<name>A0ABD3IKN3_EUCGL</name>
<evidence type="ECO:0000313" key="3">
    <source>
        <dbReference type="Proteomes" id="UP001634007"/>
    </source>
</evidence>
<organism evidence="2 3">
    <name type="scientific">Eucalyptus globulus</name>
    <name type="common">Tasmanian blue gum</name>
    <dbReference type="NCBI Taxonomy" id="34317"/>
    <lineage>
        <taxon>Eukaryota</taxon>
        <taxon>Viridiplantae</taxon>
        <taxon>Streptophyta</taxon>
        <taxon>Embryophyta</taxon>
        <taxon>Tracheophyta</taxon>
        <taxon>Spermatophyta</taxon>
        <taxon>Magnoliopsida</taxon>
        <taxon>eudicotyledons</taxon>
        <taxon>Gunneridae</taxon>
        <taxon>Pentapetalae</taxon>
        <taxon>rosids</taxon>
        <taxon>malvids</taxon>
        <taxon>Myrtales</taxon>
        <taxon>Myrtaceae</taxon>
        <taxon>Myrtoideae</taxon>
        <taxon>Eucalypteae</taxon>
        <taxon>Eucalyptus</taxon>
    </lineage>
</organism>
<dbReference type="AlphaFoldDB" id="A0ABD3IKN3"/>
<feature type="region of interest" description="Disordered" evidence="1">
    <location>
        <begin position="1"/>
        <end position="79"/>
    </location>
</feature>
<proteinExistence type="predicted"/>
<gene>
    <name evidence="2" type="ORF">ACJRO7_007291</name>
</gene>
<sequence>MANERKAKELEEFIYAEKETPDECKEEITKDGEKPLNEEKNECREPSGDKLEEDEETKKEETKKKDKKKKKKPKTVEEEEAMYKDIGRLKQRLEKIDSKIKAQLEKKAFFSQKLKEAEAANGETSEKPDPKEVAAADGA</sequence>
<evidence type="ECO:0000313" key="2">
    <source>
        <dbReference type="EMBL" id="KAL3715535.1"/>
    </source>
</evidence>
<comment type="caution">
    <text evidence="2">The sequence shown here is derived from an EMBL/GenBank/DDBJ whole genome shotgun (WGS) entry which is preliminary data.</text>
</comment>
<keyword evidence="3" id="KW-1185">Reference proteome</keyword>
<evidence type="ECO:0000256" key="1">
    <source>
        <dbReference type="SAM" id="MobiDB-lite"/>
    </source>
</evidence>
<dbReference type="Proteomes" id="UP001634007">
    <property type="component" value="Unassembled WGS sequence"/>
</dbReference>
<protein>
    <submittedName>
        <fullName evidence="2">Uncharacterized protein</fullName>
    </submittedName>
</protein>
<accession>A0ABD3IKN3</accession>
<dbReference type="EMBL" id="JBJKBG010000011">
    <property type="protein sequence ID" value="KAL3715535.1"/>
    <property type="molecule type" value="Genomic_DNA"/>
</dbReference>
<reference evidence="2 3" key="1">
    <citation type="submission" date="2024-11" db="EMBL/GenBank/DDBJ databases">
        <title>Chromosome-level genome assembly of Eucalyptus globulus Labill. provides insights into its genome evolution.</title>
        <authorList>
            <person name="Li X."/>
        </authorList>
    </citation>
    <scope>NUCLEOTIDE SEQUENCE [LARGE SCALE GENOMIC DNA]</scope>
    <source>
        <strain evidence="2">CL2024</strain>
        <tissue evidence="2">Fresh tender leaves</tissue>
    </source>
</reference>
<feature type="compositionally biased region" description="Basic and acidic residues" evidence="1">
    <location>
        <begin position="1"/>
        <end position="64"/>
    </location>
</feature>
<feature type="region of interest" description="Disordered" evidence="1">
    <location>
        <begin position="116"/>
        <end position="139"/>
    </location>
</feature>